<dbReference type="STRING" id="1392247.A0A3N4KDX2"/>
<accession>A0A3N4KDX2</accession>
<comment type="subunit">
    <text evidence="4">Homooligomer.</text>
</comment>
<feature type="transmembrane region" description="Helical" evidence="9">
    <location>
        <begin position="280"/>
        <end position="301"/>
    </location>
</feature>
<feature type="transmembrane region" description="Helical" evidence="9">
    <location>
        <begin position="467"/>
        <end position="489"/>
    </location>
</feature>
<evidence type="ECO:0000259" key="10">
    <source>
        <dbReference type="Pfam" id="PF03151"/>
    </source>
</evidence>
<dbReference type="PANTHER" id="PTHR11132">
    <property type="entry name" value="SOLUTE CARRIER FAMILY 35"/>
    <property type="match status" value="1"/>
</dbReference>
<dbReference type="Proteomes" id="UP000277580">
    <property type="component" value="Unassembled WGS sequence"/>
</dbReference>
<comment type="similarity">
    <text evidence="3">Belongs to the TPT transporter family. SLC35D subfamily.</text>
</comment>
<evidence type="ECO:0000256" key="8">
    <source>
        <dbReference type="SAM" id="MobiDB-lite"/>
    </source>
</evidence>
<feature type="domain" description="Sugar phosphate transporter" evidence="10">
    <location>
        <begin position="184"/>
        <end position="512"/>
    </location>
</feature>
<evidence type="ECO:0000256" key="1">
    <source>
        <dbReference type="ARBA" id="ARBA00003420"/>
    </source>
</evidence>
<comment type="function">
    <text evidence="1">Involved in the import of GDP-mannose from the cytoplasm into the Golgi lumen.</text>
</comment>
<evidence type="ECO:0000256" key="3">
    <source>
        <dbReference type="ARBA" id="ARBA00010425"/>
    </source>
</evidence>
<keyword evidence="5 9" id="KW-0812">Transmembrane</keyword>
<gene>
    <name evidence="11" type="ORF">P167DRAFT_608546</name>
</gene>
<feature type="region of interest" description="Disordered" evidence="8">
    <location>
        <begin position="1"/>
        <end position="143"/>
    </location>
</feature>
<dbReference type="InParanoid" id="A0A3N4KDX2"/>
<keyword evidence="6 9" id="KW-1133">Transmembrane helix</keyword>
<feature type="compositionally biased region" description="Basic residues" evidence="8">
    <location>
        <begin position="55"/>
        <end position="65"/>
    </location>
</feature>
<name>A0A3N4KDX2_9PEZI</name>
<protein>
    <submittedName>
        <fullName evidence="11">TPT-domain-containing protein</fullName>
    </submittedName>
</protein>
<evidence type="ECO:0000256" key="9">
    <source>
        <dbReference type="SAM" id="Phobius"/>
    </source>
</evidence>
<feature type="transmembrane region" description="Helical" evidence="9">
    <location>
        <begin position="212"/>
        <end position="237"/>
    </location>
</feature>
<feature type="transmembrane region" description="Helical" evidence="9">
    <location>
        <begin position="436"/>
        <end position="455"/>
    </location>
</feature>
<evidence type="ECO:0000256" key="5">
    <source>
        <dbReference type="ARBA" id="ARBA00022692"/>
    </source>
</evidence>
<feature type="compositionally biased region" description="Polar residues" evidence="8">
    <location>
        <begin position="74"/>
        <end position="85"/>
    </location>
</feature>
<evidence type="ECO:0000256" key="4">
    <source>
        <dbReference type="ARBA" id="ARBA00011182"/>
    </source>
</evidence>
<dbReference type="OrthoDB" id="18894at2759"/>
<feature type="transmembrane region" description="Helical" evidence="9">
    <location>
        <begin position="495"/>
        <end position="514"/>
    </location>
</feature>
<dbReference type="Pfam" id="PF03151">
    <property type="entry name" value="TPT"/>
    <property type="match status" value="1"/>
</dbReference>
<dbReference type="InterPro" id="IPR050186">
    <property type="entry name" value="TPT_transporter"/>
</dbReference>
<feature type="transmembrane region" description="Helical" evidence="9">
    <location>
        <begin position="307"/>
        <end position="329"/>
    </location>
</feature>
<feature type="transmembrane region" description="Helical" evidence="9">
    <location>
        <begin position="361"/>
        <end position="382"/>
    </location>
</feature>
<feature type="compositionally biased region" description="Polar residues" evidence="8">
    <location>
        <begin position="44"/>
        <end position="53"/>
    </location>
</feature>
<evidence type="ECO:0000256" key="2">
    <source>
        <dbReference type="ARBA" id="ARBA00004477"/>
    </source>
</evidence>
<feature type="compositionally biased region" description="Polar residues" evidence="8">
    <location>
        <begin position="1"/>
        <end position="13"/>
    </location>
</feature>
<keyword evidence="12" id="KW-1185">Reference proteome</keyword>
<dbReference type="InterPro" id="IPR004853">
    <property type="entry name" value="Sugar_P_trans_dom"/>
</dbReference>
<dbReference type="GO" id="GO:0005789">
    <property type="term" value="C:endoplasmic reticulum membrane"/>
    <property type="evidence" value="ECO:0007669"/>
    <property type="project" value="UniProtKB-SubCell"/>
</dbReference>
<evidence type="ECO:0000313" key="11">
    <source>
        <dbReference type="EMBL" id="RPB08687.1"/>
    </source>
</evidence>
<proteinExistence type="inferred from homology"/>
<evidence type="ECO:0000313" key="12">
    <source>
        <dbReference type="Proteomes" id="UP000277580"/>
    </source>
</evidence>
<dbReference type="AlphaFoldDB" id="A0A3N4KDX2"/>
<dbReference type="FunCoup" id="A0A3N4KDX2">
    <property type="interactions" value="695"/>
</dbReference>
<keyword evidence="7 9" id="KW-0472">Membrane</keyword>
<reference evidence="11 12" key="1">
    <citation type="journal article" date="2018" name="Nat. Ecol. Evol.">
        <title>Pezizomycetes genomes reveal the molecular basis of ectomycorrhizal truffle lifestyle.</title>
        <authorList>
            <person name="Murat C."/>
            <person name="Payen T."/>
            <person name="Noel B."/>
            <person name="Kuo A."/>
            <person name="Morin E."/>
            <person name="Chen J."/>
            <person name="Kohler A."/>
            <person name="Krizsan K."/>
            <person name="Balestrini R."/>
            <person name="Da Silva C."/>
            <person name="Montanini B."/>
            <person name="Hainaut M."/>
            <person name="Levati E."/>
            <person name="Barry K.W."/>
            <person name="Belfiori B."/>
            <person name="Cichocki N."/>
            <person name="Clum A."/>
            <person name="Dockter R.B."/>
            <person name="Fauchery L."/>
            <person name="Guy J."/>
            <person name="Iotti M."/>
            <person name="Le Tacon F."/>
            <person name="Lindquist E.A."/>
            <person name="Lipzen A."/>
            <person name="Malagnac F."/>
            <person name="Mello A."/>
            <person name="Molinier V."/>
            <person name="Miyauchi S."/>
            <person name="Poulain J."/>
            <person name="Riccioni C."/>
            <person name="Rubini A."/>
            <person name="Sitrit Y."/>
            <person name="Splivallo R."/>
            <person name="Traeger S."/>
            <person name="Wang M."/>
            <person name="Zifcakova L."/>
            <person name="Wipf D."/>
            <person name="Zambonelli A."/>
            <person name="Paolocci F."/>
            <person name="Nowrousian M."/>
            <person name="Ottonello S."/>
            <person name="Baldrian P."/>
            <person name="Spatafora J.W."/>
            <person name="Henrissat B."/>
            <person name="Nagy L.G."/>
            <person name="Aury J.M."/>
            <person name="Wincker P."/>
            <person name="Grigoriev I.V."/>
            <person name="Bonfante P."/>
            <person name="Martin F.M."/>
        </authorList>
    </citation>
    <scope>NUCLEOTIDE SEQUENCE [LARGE SCALE GENOMIC DNA]</scope>
    <source>
        <strain evidence="11 12">CCBAS932</strain>
    </source>
</reference>
<feature type="region of interest" description="Disordered" evidence="8">
    <location>
        <begin position="527"/>
        <end position="581"/>
    </location>
</feature>
<evidence type="ECO:0000256" key="7">
    <source>
        <dbReference type="ARBA" id="ARBA00023136"/>
    </source>
</evidence>
<organism evidence="11 12">
    <name type="scientific">Morchella conica CCBAS932</name>
    <dbReference type="NCBI Taxonomy" id="1392247"/>
    <lineage>
        <taxon>Eukaryota</taxon>
        <taxon>Fungi</taxon>
        <taxon>Dikarya</taxon>
        <taxon>Ascomycota</taxon>
        <taxon>Pezizomycotina</taxon>
        <taxon>Pezizomycetes</taxon>
        <taxon>Pezizales</taxon>
        <taxon>Morchellaceae</taxon>
        <taxon>Morchella</taxon>
    </lineage>
</organism>
<evidence type="ECO:0000256" key="6">
    <source>
        <dbReference type="ARBA" id="ARBA00022989"/>
    </source>
</evidence>
<feature type="compositionally biased region" description="Basic residues" evidence="8">
    <location>
        <begin position="127"/>
        <end position="137"/>
    </location>
</feature>
<feature type="transmembrane region" description="Helical" evidence="9">
    <location>
        <begin position="180"/>
        <end position="200"/>
    </location>
</feature>
<comment type="subcellular location">
    <subcellularLocation>
        <location evidence="2">Endoplasmic reticulum membrane</location>
        <topology evidence="2">Multi-pass membrane protein</topology>
    </subcellularLocation>
</comment>
<dbReference type="EMBL" id="ML119160">
    <property type="protein sequence ID" value="RPB08687.1"/>
    <property type="molecule type" value="Genomic_DNA"/>
</dbReference>
<feature type="transmembrane region" description="Helical" evidence="9">
    <location>
        <begin position="394"/>
        <end position="416"/>
    </location>
</feature>
<sequence length="581" mass="63415">MAASFPANTTSYPSSSSEDSEEDRPKNPPVVGNKACPPEPSPNPSSAFTESGTQRAKKQKKKRAFSSKSRPGARSSTDSFSSSEVGSPVDDAGQPRLEHDSESEDLEMSDYPHTGDEGESWAPSPDRRKRGKRRRRGGLNLRGGDGSVGLGDRLVMADGERPVISDEEKKLADGKVIKDMSINALFIGLWYLFSLLISIYNKWMFSPDYLDFHFPLFTTCLHMIVQFCLASLVLFIFPHFRPIGFFGKTSIDQRPSEGGRLSMNSRGEEQRRQKAGIMTLWFYITRVGPCGAATGLDIGLGNMSLKFISLAFYTMCKSSVLGFVLLFAVIFRLEKLTWKLVGIITVMTIGVLMMVASEAHFVPIGFFLVILASALSGLRWSLTQILLLRNPATSNPFSSIFFLAPIMFVSIFLIAVPVEGFGPLSEKLQELVAQEGVLKGCAILLFPGVIAFLMVSSEFALLKRTSVVTLSICGIFKEVMTISVAAIVFKDPLTPVNISGLFVTIMAIAVYNFMKIKRMREEARGETAAAISGPGASSYIPVDEDDDDDAVSTAYDPDLEGDSVAGTPALTRGETEGDRLI</sequence>
<feature type="transmembrane region" description="Helical" evidence="9">
    <location>
        <begin position="336"/>
        <end position="355"/>
    </location>
</feature>